<feature type="compositionally biased region" description="Low complexity" evidence="1">
    <location>
        <begin position="187"/>
        <end position="208"/>
    </location>
</feature>
<proteinExistence type="predicted"/>
<accession>A0A0M0K4Q1</accession>
<gene>
    <name evidence="2" type="ORF">Ctob_006893</name>
</gene>
<sequence length="375" mass="39098">MPDEHRPLGLKGSQAPPAFEGLKFVSPSLEAAKKSLPEHRFDGGPRDTKGIGERGIENAEAKRERQRQKAVDAAADRGWVSSKAITADLDAYALPSSPAHVMANERTAPQLGRRPGVGKWQPWKVGSPIDATAPRPASAMPARPQSATLSRGSVGAALSNLLPGVHGMSQEMIERAALKGSLYKPHSTSSGVRPGSSPGLRPSSSAPRLTPARSEASGGDGATVSEPMEPMEPQLSLIEKMRFGPNEGGYKYDGVLRPGSCFFAAIEAAVRDTQQRGLPPLQLRMPPTIIFGLGALHGGESGGDPLWLWSDMSSNAMGSGGGLRAMRRNITSVSDALAFLVGGDIARAHAASISLIEIAASAVAKASMGSAPLSP</sequence>
<protein>
    <submittedName>
        <fullName evidence="2">Uncharacterized protein</fullName>
    </submittedName>
</protein>
<evidence type="ECO:0000313" key="3">
    <source>
        <dbReference type="Proteomes" id="UP000037460"/>
    </source>
</evidence>
<name>A0A0M0K4Q1_9EUKA</name>
<feature type="non-terminal residue" evidence="2">
    <location>
        <position position="375"/>
    </location>
</feature>
<feature type="region of interest" description="Disordered" evidence="1">
    <location>
        <begin position="34"/>
        <end position="75"/>
    </location>
</feature>
<organism evidence="2 3">
    <name type="scientific">Chrysochromulina tobinii</name>
    <dbReference type="NCBI Taxonomy" id="1460289"/>
    <lineage>
        <taxon>Eukaryota</taxon>
        <taxon>Haptista</taxon>
        <taxon>Haptophyta</taxon>
        <taxon>Prymnesiophyceae</taxon>
        <taxon>Prymnesiales</taxon>
        <taxon>Chrysochromulinaceae</taxon>
        <taxon>Chrysochromulina</taxon>
    </lineage>
</organism>
<reference evidence="3" key="1">
    <citation type="journal article" date="2015" name="PLoS Genet.">
        <title>Genome Sequence and Transcriptome Analyses of Chrysochromulina tobin: Metabolic Tools for Enhanced Algal Fitness in the Prominent Order Prymnesiales (Haptophyceae).</title>
        <authorList>
            <person name="Hovde B.T."/>
            <person name="Deodato C.R."/>
            <person name="Hunsperger H.M."/>
            <person name="Ryken S.A."/>
            <person name="Yost W."/>
            <person name="Jha R.K."/>
            <person name="Patterson J."/>
            <person name="Monnat R.J. Jr."/>
            <person name="Barlow S.B."/>
            <person name="Starkenburg S.R."/>
            <person name="Cattolico R.A."/>
        </authorList>
    </citation>
    <scope>NUCLEOTIDE SEQUENCE</scope>
    <source>
        <strain evidence="3">CCMP291</strain>
    </source>
</reference>
<evidence type="ECO:0000313" key="2">
    <source>
        <dbReference type="EMBL" id="KOO33846.1"/>
    </source>
</evidence>
<feature type="compositionally biased region" description="Basic and acidic residues" evidence="1">
    <location>
        <begin position="34"/>
        <end position="70"/>
    </location>
</feature>
<dbReference type="Proteomes" id="UP000037460">
    <property type="component" value="Unassembled WGS sequence"/>
</dbReference>
<dbReference type="AlphaFoldDB" id="A0A0M0K4Q1"/>
<comment type="caution">
    <text evidence="2">The sequence shown here is derived from an EMBL/GenBank/DDBJ whole genome shotgun (WGS) entry which is preliminary data.</text>
</comment>
<keyword evidence="3" id="KW-1185">Reference proteome</keyword>
<feature type="region of interest" description="Disordered" evidence="1">
    <location>
        <begin position="183"/>
        <end position="229"/>
    </location>
</feature>
<evidence type="ECO:0000256" key="1">
    <source>
        <dbReference type="SAM" id="MobiDB-lite"/>
    </source>
</evidence>
<dbReference type="EMBL" id="JWZX01001410">
    <property type="protein sequence ID" value="KOO33846.1"/>
    <property type="molecule type" value="Genomic_DNA"/>
</dbReference>